<dbReference type="PANTHER" id="PTHR34148">
    <property type="entry name" value="ADENOSYLCOBINAMIDE-GDP RIBAZOLETRANSFERASE"/>
    <property type="match status" value="1"/>
</dbReference>
<organism evidence="21 22">
    <name type="scientific">Reticulibacter mediterranei</name>
    <dbReference type="NCBI Taxonomy" id="2778369"/>
    <lineage>
        <taxon>Bacteria</taxon>
        <taxon>Bacillati</taxon>
        <taxon>Chloroflexota</taxon>
        <taxon>Ktedonobacteria</taxon>
        <taxon>Ktedonobacterales</taxon>
        <taxon>Reticulibacteraceae</taxon>
        <taxon>Reticulibacter</taxon>
    </lineage>
</organism>
<evidence type="ECO:0000256" key="18">
    <source>
        <dbReference type="ARBA" id="ARBA00049504"/>
    </source>
</evidence>
<keyword evidence="12 19" id="KW-1133">Transmembrane helix</keyword>
<dbReference type="InterPro" id="IPR003805">
    <property type="entry name" value="CobS"/>
</dbReference>
<dbReference type="Proteomes" id="UP000597444">
    <property type="component" value="Unassembled WGS sequence"/>
</dbReference>
<comment type="function">
    <text evidence="14 19">Joins adenosylcobinamide-GDP and alpha-ribazole to generate adenosylcobalamin (Ado-cobalamin). Also synthesizes adenosylcobalamin 5'-phosphate from adenosylcobinamide-GDP and alpha-ribazole 5'-phosphate.</text>
</comment>
<keyword evidence="8 19" id="KW-0169">Cobalamin biosynthesis</keyword>
<evidence type="ECO:0000256" key="10">
    <source>
        <dbReference type="ARBA" id="ARBA00022692"/>
    </source>
</evidence>
<keyword evidence="13 19" id="KW-0472">Membrane</keyword>
<comment type="similarity">
    <text evidence="4 19">Belongs to the CobS family.</text>
</comment>
<evidence type="ECO:0000256" key="3">
    <source>
        <dbReference type="ARBA" id="ARBA00004663"/>
    </source>
</evidence>
<feature type="region of interest" description="Disordered" evidence="20">
    <location>
        <begin position="19"/>
        <end position="49"/>
    </location>
</feature>
<feature type="transmembrane region" description="Helical" evidence="19">
    <location>
        <begin position="173"/>
        <end position="194"/>
    </location>
</feature>
<comment type="caution">
    <text evidence="21">The sequence shown here is derived from an EMBL/GenBank/DDBJ whole genome shotgun (WGS) entry which is preliminary data.</text>
</comment>
<protein>
    <recommendedName>
        <fullName evidence="6 19">Adenosylcobinamide-GDP ribazoletransferase</fullName>
        <ecNumber evidence="5 19">2.7.8.26</ecNumber>
    </recommendedName>
    <alternativeName>
        <fullName evidence="16 19">Cobalamin synthase</fullName>
    </alternativeName>
    <alternativeName>
        <fullName evidence="15 19">Cobalamin-5'-phosphate synthase</fullName>
    </alternativeName>
</protein>
<name>A0A8J3N4F8_9CHLR</name>
<keyword evidence="10 19" id="KW-0812">Transmembrane</keyword>
<dbReference type="UniPathway" id="UPA00148">
    <property type="reaction ID" value="UER00238"/>
</dbReference>
<evidence type="ECO:0000256" key="1">
    <source>
        <dbReference type="ARBA" id="ARBA00001946"/>
    </source>
</evidence>
<evidence type="ECO:0000256" key="8">
    <source>
        <dbReference type="ARBA" id="ARBA00022573"/>
    </source>
</evidence>
<evidence type="ECO:0000256" key="20">
    <source>
        <dbReference type="SAM" id="MobiDB-lite"/>
    </source>
</evidence>
<evidence type="ECO:0000256" key="9">
    <source>
        <dbReference type="ARBA" id="ARBA00022679"/>
    </source>
</evidence>
<accession>A0A8J3N4F8</accession>
<dbReference type="NCBIfam" id="TIGR00317">
    <property type="entry name" value="cobS"/>
    <property type="match status" value="1"/>
</dbReference>
<evidence type="ECO:0000256" key="13">
    <source>
        <dbReference type="ARBA" id="ARBA00023136"/>
    </source>
</evidence>
<comment type="catalytic activity">
    <reaction evidence="17 19">
        <text>alpha-ribazole + adenosylcob(III)inamide-GDP = adenosylcob(III)alamin + GMP + H(+)</text>
        <dbReference type="Rhea" id="RHEA:16049"/>
        <dbReference type="ChEBI" id="CHEBI:10329"/>
        <dbReference type="ChEBI" id="CHEBI:15378"/>
        <dbReference type="ChEBI" id="CHEBI:18408"/>
        <dbReference type="ChEBI" id="CHEBI:58115"/>
        <dbReference type="ChEBI" id="CHEBI:60487"/>
        <dbReference type="EC" id="2.7.8.26"/>
    </reaction>
</comment>
<feature type="compositionally biased region" description="Basic and acidic residues" evidence="20">
    <location>
        <begin position="19"/>
        <end position="28"/>
    </location>
</feature>
<feature type="transmembrane region" description="Helical" evidence="19">
    <location>
        <begin position="245"/>
        <end position="262"/>
    </location>
</feature>
<comment type="pathway">
    <text evidence="3 19">Cofactor biosynthesis; adenosylcobalamin biosynthesis; adenosylcobalamin from cob(II)yrinate a,c-diamide: step 7/7.</text>
</comment>
<feature type="transmembrane region" description="Helical" evidence="19">
    <location>
        <begin position="200"/>
        <end position="224"/>
    </location>
</feature>
<dbReference type="GO" id="GO:0008818">
    <property type="term" value="F:cobalamin 5'-phosphate synthase activity"/>
    <property type="evidence" value="ECO:0007669"/>
    <property type="project" value="UniProtKB-UniRule"/>
</dbReference>
<gene>
    <name evidence="19" type="primary">cobS</name>
    <name evidence="21" type="ORF">KSF_053380</name>
</gene>
<evidence type="ECO:0000313" key="22">
    <source>
        <dbReference type="Proteomes" id="UP000597444"/>
    </source>
</evidence>
<proteinExistence type="inferred from homology"/>
<keyword evidence="9 19" id="KW-0808">Transferase</keyword>
<sequence length="316" mass="34044">MQEMQNFVRRTIQQAKERIDRLSQRRSDASQSAWPTGPGTLPDDVPQQPRSSFGVQVITQYEEFLAAVRFLTVLPAPSRSRFAQTAETLPTPIVGSGYFSLVGLLLGVLLALWALFLSASLRLPSLVVAVLVLIAQILLTGGLHLDGLMDSCDGMFGGTSRERKLEIMRDSRVGSFGVLGGACTLLFKFAAFVTLADSNYLLPLALLMVLPLARWAMVLTVYIFPGARSAGLGADFRQTVTRPRLLLAAIIALIVVLAVGRLPGLAAWFGGTLAALLVGVWATRVLGGLTGDIYGAIEEVAEMVALLVLVLLRFTF</sequence>
<reference evidence="21" key="1">
    <citation type="submission" date="2020-10" db="EMBL/GenBank/DDBJ databases">
        <title>Taxonomic study of unclassified bacteria belonging to the class Ktedonobacteria.</title>
        <authorList>
            <person name="Yabe S."/>
            <person name="Wang C.M."/>
            <person name="Zheng Y."/>
            <person name="Sakai Y."/>
            <person name="Cavaletti L."/>
            <person name="Monciardini P."/>
            <person name="Donadio S."/>
        </authorList>
    </citation>
    <scope>NUCLEOTIDE SEQUENCE</scope>
    <source>
        <strain evidence="21">ID150040</strain>
    </source>
</reference>
<evidence type="ECO:0000256" key="12">
    <source>
        <dbReference type="ARBA" id="ARBA00022989"/>
    </source>
</evidence>
<evidence type="ECO:0000313" key="21">
    <source>
        <dbReference type="EMBL" id="GHO95290.1"/>
    </source>
</evidence>
<evidence type="ECO:0000256" key="17">
    <source>
        <dbReference type="ARBA" id="ARBA00048623"/>
    </source>
</evidence>
<dbReference type="GO" id="GO:0009236">
    <property type="term" value="P:cobalamin biosynthetic process"/>
    <property type="evidence" value="ECO:0007669"/>
    <property type="project" value="UniProtKB-UniRule"/>
</dbReference>
<evidence type="ECO:0000256" key="7">
    <source>
        <dbReference type="ARBA" id="ARBA00022475"/>
    </source>
</evidence>
<evidence type="ECO:0000256" key="11">
    <source>
        <dbReference type="ARBA" id="ARBA00022842"/>
    </source>
</evidence>
<dbReference type="GO" id="GO:0051073">
    <property type="term" value="F:adenosylcobinamide-GDP ribazoletransferase activity"/>
    <property type="evidence" value="ECO:0007669"/>
    <property type="project" value="UniProtKB-UniRule"/>
</dbReference>
<evidence type="ECO:0000256" key="15">
    <source>
        <dbReference type="ARBA" id="ARBA00032605"/>
    </source>
</evidence>
<evidence type="ECO:0000256" key="5">
    <source>
        <dbReference type="ARBA" id="ARBA00013200"/>
    </source>
</evidence>
<feature type="transmembrane region" description="Helical" evidence="19">
    <location>
        <begin position="123"/>
        <end position="145"/>
    </location>
</feature>
<evidence type="ECO:0000256" key="4">
    <source>
        <dbReference type="ARBA" id="ARBA00010561"/>
    </source>
</evidence>
<dbReference type="EC" id="2.7.8.26" evidence="5 19"/>
<keyword evidence="7 19" id="KW-1003">Cell membrane</keyword>
<evidence type="ECO:0000256" key="2">
    <source>
        <dbReference type="ARBA" id="ARBA00004651"/>
    </source>
</evidence>
<dbReference type="Pfam" id="PF02654">
    <property type="entry name" value="CobS"/>
    <property type="match status" value="1"/>
</dbReference>
<keyword evidence="11 19" id="KW-0460">Magnesium</keyword>
<dbReference type="RefSeq" id="WP_220205977.1">
    <property type="nucleotide sequence ID" value="NZ_BNJK01000001.1"/>
</dbReference>
<evidence type="ECO:0000256" key="6">
    <source>
        <dbReference type="ARBA" id="ARBA00015850"/>
    </source>
</evidence>
<comment type="subcellular location">
    <subcellularLocation>
        <location evidence="2 19">Cell membrane</location>
        <topology evidence="2 19">Multi-pass membrane protein</topology>
    </subcellularLocation>
</comment>
<comment type="catalytic activity">
    <reaction evidence="18 19">
        <text>alpha-ribazole 5'-phosphate + adenosylcob(III)inamide-GDP = adenosylcob(III)alamin 5'-phosphate + GMP + H(+)</text>
        <dbReference type="Rhea" id="RHEA:23560"/>
        <dbReference type="ChEBI" id="CHEBI:15378"/>
        <dbReference type="ChEBI" id="CHEBI:57918"/>
        <dbReference type="ChEBI" id="CHEBI:58115"/>
        <dbReference type="ChEBI" id="CHEBI:60487"/>
        <dbReference type="ChEBI" id="CHEBI:60493"/>
        <dbReference type="EC" id="2.7.8.26"/>
    </reaction>
</comment>
<dbReference type="EMBL" id="BNJK01000001">
    <property type="protein sequence ID" value="GHO95290.1"/>
    <property type="molecule type" value="Genomic_DNA"/>
</dbReference>
<feature type="transmembrane region" description="Helical" evidence="19">
    <location>
        <begin position="293"/>
        <end position="314"/>
    </location>
</feature>
<evidence type="ECO:0000256" key="16">
    <source>
        <dbReference type="ARBA" id="ARBA00032853"/>
    </source>
</evidence>
<dbReference type="PANTHER" id="PTHR34148:SF1">
    <property type="entry name" value="ADENOSYLCOBINAMIDE-GDP RIBAZOLETRANSFERASE"/>
    <property type="match status" value="1"/>
</dbReference>
<dbReference type="HAMAP" id="MF_00719">
    <property type="entry name" value="CobS"/>
    <property type="match status" value="1"/>
</dbReference>
<evidence type="ECO:0000256" key="19">
    <source>
        <dbReference type="HAMAP-Rule" id="MF_00719"/>
    </source>
</evidence>
<feature type="transmembrane region" description="Helical" evidence="19">
    <location>
        <begin position="268"/>
        <end position="286"/>
    </location>
</feature>
<feature type="transmembrane region" description="Helical" evidence="19">
    <location>
        <begin position="98"/>
        <end position="117"/>
    </location>
</feature>
<dbReference type="GO" id="GO:0005886">
    <property type="term" value="C:plasma membrane"/>
    <property type="evidence" value="ECO:0007669"/>
    <property type="project" value="UniProtKB-SubCell"/>
</dbReference>
<evidence type="ECO:0000256" key="14">
    <source>
        <dbReference type="ARBA" id="ARBA00025228"/>
    </source>
</evidence>
<keyword evidence="22" id="KW-1185">Reference proteome</keyword>
<dbReference type="AlphaFoldDB" id="A0A8J3N4F8"/>
<comment type="cofactor">
    <cofactor evidence="1 19">
        <name>Mg(2+)</name>
        <dbReference type="ChEBI" id="CHEBI:18420"/>
    </cofactor>
</comment>